<gene>
    <name evidence="4" type="ORF">FC093_04460</name>
</gene>
<dbReference type="PANTHER" id="PTHR44196:SF1">
    <property type="entry name" value="DEHYDROGENASE_REDUCTASE SDR FAMILY MEMBER 7B"/>
    <property type="match status" value="1"/>
</dbReference>
<keyword evidence="2" id="KW-0560">Oxidoreductase</keyword>
<evidence type="ECO:0000256" key="3">
    <source>
        <dbReference type="RuleBase" id="RU000363"/>
    </source>
</evidence>
<comment type="caution">
    <text evidence="4">The sequence shown here is derived from an EMBL/GenBank/DDBJ whole genome shotgun (WGS) entry which is preliminary data.</text>
</comment>
<dbReference type="PRINTS" id="PR00081">
    <property type="entry name" value="GDHRDH"/>
</dbReference>
<evidence type="ECO:0000256" key="1">
    <source>
        <dbReference type="ARBA" id="ARBA00006484"/>
    </source>
</evidence>
<evidence type="ECO:0000313" key="4">
    <source>
        <dbReference type="EMBL" id="TKK70947.1"/>
    </source>
</evidence>
<dbReference type="Pfam" id="PF00106">
    <property type="entry name" value="adh_short"/>
    <property type="match status" value="1"/>
</dbReference>
<reference evidence="4 5" key="1">
    <citation type="submission" date="2019-05" db="EMBL/GenBank/DDBJ databases">
        <title>Panacibacter sp. strain 17mud1-8 Genome sequencing and assembly.</title>
        <authorList>
            <person name="Chhetri G."/>
        </authorList>
    </citation>
    <scope>NUCLEOTIDE SEQUENCE [LARGE SCALE GENOMIC DNA]</scope>
    <source>
        <strain evidence="4 5">17mud1-8</strain>
    </source>
</reference>
<sequence length="333" mass="35426">MATGFNKPLQEKVVVITGATSGAGRAAALEFAKRQCTLILAARNGAALNDIAAECETFGASVKTVPTDVTDANAVKALATEAAAFGGTLDVWVNNAAVLAVGEFTHTPVEVHKRVIETNLLGYLYGAYAALPYFKQQQQGILINNISIGGYMPVPYGIAYSASKYGVRAFTEALRGELYGYKHIHICNLYPAFLDTPGTQHAANYTGVILKPAPPVFDPMRIAKAMVKLAQQPKPSSMVTGLSPLIKLGYQLAPGLTRRIAATVLTTYFKNAEPALPSSGNVFEPVEYGTSIYGGWNSPADAEVRRKRITTAAILLTAAVGGWMLLSKRKSLG</sequence>
<organism evidence="4 5">
    <name type="scientific">Ilyomonas limi</name>
    <dbReference type="NCBI Taxonomy" id="2575867"/>
    <lineage>
        <taxon>Bacteria</taxon>
        <taxon>Pseudomonadati</taxon>
        <taxon>Bacteroidota</taxon>
        <taxon>Chitinophagia</taxon>
        <taxon>Chitinophagales</taxon>
        <taxon>Chitinophagaceae</taxon>
        <taxon>Ilyomonas</taxon>
    </lineage>
</organism>
<evidence type="ECO:0000256" key="2">
    <source>
        <dbReference type="ARBA" id="ARBA00023002"/>
    </source>
</evidence>
<accession>A0A4U3LAX5</accession>
<dbReference type="InterPro" id="IPR020904">
    <property type="entry name" value="Sc_DH/Rdtase_CS"/>
</dbReference>
<dbReference type="PROSITE" id="PS00061">
    <property type="entry name" value="ADH_SHORT"/>
    <property type="match status" value="1"/>
</dbReference>
<name>A0A4U3LAX5_9BACT</name>
<evidence type="ECO:0000313" key="5">
    <source>
        <dbReference type="Proteomes" id="UP000305848"/>
    </source>
</evidence>
<dbReference type="NCBIfam" id="NF004792">
    <property type="entry name" value="PRK06139.1"/>
    <property type="match status" value="1"/>
</dbReference>
<dbReference type="GO" id="GO:0016491">
    <property type="term" value="F:oxidoreductase activity"/>
    <property type="evidence" value="ECO:0007669"/>
    <property type="project" value="UniProtKB-KW"/>
</dbReference>
<dbReference type="Proteomes" id="UP000305848">
    <property type="component" value="Unassembled WGS sequence"/>
</dbReference>
<dbReference type="SUPFAM" id="SSF51735">
    <property type="entry name" value="NAD(P)-binding Rossmann-fold domains"/>
    <property type="match status" value="1"/>
</dbReference>
<protein>
    <submittedName>
        <fullName evidence="4">SDR family oxidoreductase</fullName>
    </submittedName>
</protein>
<keyword evidence="5" id="KW-1185">Reference proteome</keyword>
<dbReference type="OrthoDB" id="9775296at2"/>
<dbReference type="GO" id="GO:0016020">
    <property type="term" value="C:membrane"/>
    <property type="evidence" value="ECO:0007669"/>
    <property type="project" value="TreeGrafter"/>
</dbReference>
<dbReference type="RefSeq" id="WP_137260546.1">
    <property type="nucleotide sequence ID" value="NZ_SZQL01000002.1"/>
</dbReference>
<dbReference type="PRINTS" id="PR00080">
    <property type="entry name" value="SDRFAMILY"/>
</dbReference>
<dbReference type="InterPro" id="IPR002347">
    <property type="entry name" value="SDR_fam"/>
</dbReference>
<proteinExistence type="inferred from homology"/>
<dbReference type="EMBL" id="SZQL01000002">
    <property type="protein sequence ID" value="TKK70947.1"/>
    <property type="molecule type" value="Genomic_DNA"/>
</dbReference>
<comment type="similarity">
    <text evidence="1 3">Belongs to the short-chain dehydrogenases/reductases (SDR) family.</text>
</comment>
<dbReference type="AlphaFoldDB" id="A0A4U3LAX5"/>
<dbReference type="Gene3D" id="3.40.50.720">
    <property type="entry name" value="NAD(P)-binding Rossmann-like Domain"/>
    <property type="match status" value="1"/>
</dbReference>
<dbReference type="PANTHER" id="PTHR44196">
    <property type="entry name" value="DEHYDROGENASE/REDUCTASE SDR FAMILY MEMBER 7B"/>
    <property type="match status" value="1"/>
</dbReference>
<dbReference type="InterPro" id="IPR036291">
    <property type="entry name" value="NAD(P)-bd_dom_sf"/>
</dbReference>